<dbReference type="EMBL" id="CAJGYO010000001">
    <property type="protein sequence ID" value="CAD6205346.1"/>
    <property type="molecule type" value="Genomic_DNA"/>
</dbReference>
<dbReference type="GO" id="GO:0071786">
    <property type="term" value="P:endoplasmic reticulum tubular network organization"/>
    <property type="evidence" value="ECO:0007669"/>
    <property type="project" value="InterPro"/>
</dbReference>
<keyword evidence="2" id="KW-0812">Transmembrane</keyword>
<feature type="compositionally biased region" description="Basic and acidic residues" evidence="1">
    <location>
        <begin position="21"/>
        <end position="37"/>
    </location>
</feature>
<gene>
    <name evidence="3" type="ORF">NCGR_LOCUS3177</name>
</gene>
<dbReference type="GO" id="GO:0071782">
    <property type="term" value="C:endoplasmic reticulum tubular network"/>
    <property type="evidence" value="ECO:0007669"/>
    <property type="project" value="TreeGrafter"/>
</dbReference>
<dbReference type="OrthoDB" id="785942at2759"/>
<evidence type="ECO:0000256" key="2">
    <source>
        <dbReference type="SAM" id="Phobius"/>
    </source>
</evidence>
<dbReference type="Proteomes" id="UP000604825">
    <property type="component" value="Unassembled WGS sequence"/>
</dbReference>
<evidence type="ECO:0000313" key="4">
    <source>
        <dbReference type="Proteomes" id="UP000604825"/>
    </source>
</evidence>
<comment type="caution">
    <text evidence="3">The sequence shown here is derived from an EMBL/GenBank/DDBJ whole genome shotgun (WGS) entry which is preliminary data.</text>
</comment>
<dbReference type="PANTHER" id="PTHR22166">
    <property type="entry name" value="ENDOPLASMIC RETICULUM JUNCTION FORMATION PROTEIN LUNAPARK"/>
    <property type="match status" value="1"/>
</dbReference>
<organism evidence="3 4">
    <name type="scientific">Miscanthus lutarioriparius</name>
    <dbReference type="NCBI Taxonomy" id="422564"/>
    <lineage>
        <taxon>Eukaryota</taxon>
        <taxon>Viridiplantae</taxon>
        <taxon>Streptophyta</taxon>
        <taxon>Embryophyta</taxon>
        <taxon>Tracheophyta</taxon>
        <taxon>Spermatophyta</taxon>
        <taxon>Magnoliopsida</taxon>
        <taxon>Liliopsida</taxon>
        <taxon>Poales</taxon>
        <taxon>Poaceae</taxon>
        <taxon>PACMAD clade</taxon>
        <taxon>Panicoideae</taxon>
        <taxon>Andropogonodae</taxon>
        <taxon>Andropogoneae</taxon>
        <taxon>Saccharinae</taxon>
        <taxon>Miscanthus</taxon>
    </lineage>
</organism>
<keyword evidence="4" id="KW-1185">Reference proteome</keyword>
<feature type="region of interest" description="Disordered" evidence="1">
    <location>
        <begin position="1"/>
        <end position="41"/>
    </location>
</feature>
<dbReference type="InterPro" id="IPR040115">
    <property type="entry name" value="Lnp"/>
</dbReference>
<proteinExistence type="predicted"/>
<keyword evidence="2" id="KW-0472">Membrane</keyword>
<feature type="transmembrane region" description="Helical" evidence="2">
    <location>
        <begin position="77"/>
        <end position="98"/>
    </location>
</feature>
<dbReference type="AlphaFoldDB" id="A0A811MDM8"/>
<dbReference type="PANTHER" id="PTHR22166:SF34">
    <property type="entry name" value="OS04G0672900 PROTEIN"/>
    <property type="match status" value="1"/>
</dbReference>
<feature type="transmembrane region" description="Helical" evidence="2">
    <location>
        <begin position="43"/>
        <end position="65"/>
    </location>
</feature>
<keyword evidence="2" id="KW-1133">Transmembrane helix</keyword>
<name>A0A811MDM8_9POAL</name>
<protein>
    <submittedName>
        <fullName evidence="3">Uncharacterized protein</fullName>
    </submittedName>
</protein>
<evidence type="ECO:0000313" key="3">
    <source>
        <dbReference type="EMBL" id="CAD6205346.1"/>
    </source>
</evidence>
<evidence type="ECO:0000256" key="1">
    <source>
        <dbReference type="SAM" id="MobiDB-lite"/>
    </source>
</evidence>
<reference evidence="3" key="1">
    <citation type="submission" date="2020-10" db="EMBL/GenBank/DDBJ databases">
        <authorList>
            <person name="Han B."/>
            <person name="Lu T."/>
            <person name="Zhao Q."/>
            <person name="Huang X."/>
            <person name="Zhao Y."/>
        </authorList>
    </citation>
    <scope>NUCLEOTIDE SEQUENCE</scope>
</reference>
<accession>A0A811MDM8</accession>
<sequence>MPPETLATQKRRHQGLVSRVSKVEEHLRRPRGRREAAAGRQSAHNVLVLALATALEIVAAGYAIMTTRSPDISWQMRALRVLPMFLVPARAALIYSTITRLTKIRKASD</sequence>